<accession>A0A915CIQ2</accession>
<sequence length="130" mass="14712">MYSINDQSSFCGRNEFVKRNFLSLDKIFTTKMLLNTSCARNAETIKTILHDVISCSSILKFCQGSRAVNVHRGSIRHRIHLPIQVGIHHPTYRRPIQVDTLADGPPMDVKRATASAESKNRAARNYTIKN</sequence>
<organism evidence="2 3">
    <name type="scientific">Parascaris univalens</name>
    <name type="common">Nematode worm</name>
    <dbReference type="NCBI Taxonomy" id="6257"/>
    <lineage>
        <taxon>Eukaryota</taxon>
        <taxon>Metazoa</taxon>
        <taxon>Ecdysozoa</taxon>
        <taxon>Nematoda</taxon>
        <taxon>Chromadorea</taxon>
        <taxon>Rhabditida</taxon>
        <taxon>Spirurina</taxon>
        <taxon>Ascaridomorpha</taxon>
        <taxon>Ascaridoidea</taxon>
        <taxon>Ascarididae</taxon>
        <taxon>Parascaris</taxon>
    </lineage>
</organism>
<keyword evidence="2" id="KW-1185">Reference proteome</keyword>
<proteinExistence type="predicted"/>
<feature type="region of interest" description="Disordered" evidence="1">
    <location>
        <begin position="111"/>
        <end position="130"/>
    </location>
</feature>
<evidence type="ECO:0000313" key="2">
    <source>
        <dbReference type="Proteomes" id="UP000887569"/>
    </source>
</evidence>
<evidence type="ECO:0000313" key="3">
    <source>
        <dbReference type="WBParaSite" id="PgR186_g008_t01"/>
    </source>
</evidence>
<dbReference type="WBParaSite" id="PgR186_g008_t01">
    <property type="protein sequence ID" value="PgR186_g008_t01"/>
    <property type="gene ID" value="PgR186_g008"/>
</dbReference>
<dbReference type="AlphaFoldDB" id="A0A915CIQ2"/>
<protein>
    <submittedName>
        <fullName evidence="3">Glycine-rich protein</fullName>
    </submittedName>
</protein>
<evidence type="ECO:0000256" key="1">
    <source>
        <dbReference type="SAM" id="MobiDB-lite"/>
    </source>
</evidence>
<name>A0A915CIQ2_PARUN</name>
<dbReference type="Proteomes" id="UP000887569">
    <property type="component" value="Unplaced"/>
</dbReference>
<reference evidence="3" key="1">
    <citation type="submission" date="2022-11" db="UniProtKB">
        <authorList>
            <consortium name="WormBaseParasite"/>
        </authorList>
    </citation>
    <scope>IDENTIFICATION</scope>
</reference>